<feature type="region of interest" description="Disordered" evidence="1">
    <location>
        <begin position="320"/>
        <end position="348"/>
    </location>
</feature>
<protein>
    <recommendedName>
        <fullName evidence="2">DUF7770 domain-containing protein</fullName>
    </recommendedName>
</protein>
<dbReference type="VEuPathDB" id="FungiDB:CCM_08701"/>
<dbReference type="KEGG" id="cmt:CCM_08701"/>
<evidence type="ECO:0000313" key="3">
    <source>
        <dbReference type="EMBL" id="EGX88656.1"/>
    </source>
</evidence>
<reference evidence="3 4" key="1">
    <citation type="journal article" date="2011" name="Genome Biol.">
        <title>Genome sequence of the insect pathogenic fungus Cordyceps militaris, a valued traditional Chinese medicine.</title>
        <authorList>
            <person name="Zheng P."/>
            <person name="Xia Y."/>
            <person name="Xiao G."/>
            <person name="Xiong C."/>
            <person name="Hu X."/>
            <person name="Zhang S."/>
            <person name="Zheng H."/>
            <person name="Huang Y."/>
            <person name="Zhou Y."/>
            <person name="Wang S."/>
            <person name="Zhao G.P."/>
            <person name="Liu X."/>
            <person name="St Leger R.J."/>
            <person name="Wang C."/>
        </authorList>
    </citation>
    <scope>NUCLEOTIDE SEQUENCE [LARGE SCALE GENOMIC DNA]</scope>
    <source>
        <strain evidence="3 4">CM01</strain>
    </source>
</reference>
<evidence type="ECO:0000259" key="2">
    <source>
        <dbReference type="Pfam" id="PF24968"/>
    </source>
</evidence>
<dbReference type="HOGENOM" id="CLU_467692_0_0_1"/>
<sequence length="583" mass="64368">MAIYAEIQTTNIVLSCVPSIELVIRMVWMWQPTAAGQSASVCANDFSFPVFRRHADGLAMSNALHEHTSPQTSPCSTSLQGTMASYRVAGEKITPDEIPDTATDCPQLANQSLVNDTPSKLAPSQAPPLEEKERSGLDLRLSCFQPSRRLEDLGAAAKTRARHRQTGQAMKDSIHPLTSVPSSLIRVPSCKLQPMPAMLRLLHVFGLIHRPAEQWGHIDNASAATGCLVYKCDLIPFLGRLTCVLTQATDHNRSAQGRGLPTTPALTAPKAELNCDCLYYAASSLRAWPLIGVIQLQLNSSRTNSSPSIQSLSSRAAAHGMSVQFQDTPHGKSPERQSRADRTHHKTRTYSVESQIFAPMATLPIDVANMDKHWNLSYFQEADAGVPIVAVHICAYSDLADAALPRLRRNSDHDPVFDSDEDHTASRFYQGTYQIPENVPNHWAVLLELRNGGGRGLNSKWRRRGRLGGHHAKARSSIVKSVRFGVVSVADTTVQQVFENVSHNARHRYLFTEGGEGSRYWVLTVLQDLETAEILGEADAEAAEDVLSMIWSRDKEAVAKRVRRGMFTDWTIRGDKKPSLWSL</sequence>
<dbReference type="Pfam" id="PF24968">
    <property type="entry name" value="DUF7770"/>
    <property type="match status" value="1"/>
</dbReference>
<gene>
    <name evidence="3" type="ORF">CCM_08701</name>
</gene>
<dbReference type="InterPro" id="IPR056672">
    <property type="entry name" value="DUF7770"/>
</dbReference>
<organism evidence="3 4">
    <name type="scientific">Cordyceps militaris (strain CM01)</name>
    <name type="common">Caterpillar fungus</name>
    <dbReference type="NCBI Taxonomy" id="983644"/>
    <lineage>
        <taxon>Eukaryota</taxon>
        <taxon>Fungi</taxon>
        <taxon>Dikarya</taxon>
        <taxon>Ascomycota</taxon>
        <taxon>Pezizomycotina</taxon>
        <taxon>Sordariomycetes</taxon>
        <taxon>Hypocreomycetidae</taxon>
        <taxon>Hypocreales</taxon>
        <taxon>Cordycipitaceae</taxon>
        <taxon>Cordyceps</taxon>
    </lineage>
</organism>
<dbReference type="AlphaFoldDB" id="G3JS10"/>
<keyword evidence="4" id="KW-1185">Reference proteome</keyword>
<dbReference type="Proteomes" id="UP000001610">
    <property type="component" value="Unassembled WGS sequence"/>
</dbReference>
<dbReference type="eggNOG" id="ENOG502SPQR">
    <property type="taxonomic scope" value="Eukaryota"/>
</dbReference>
<feature type="domain" description="DUF7770" evidence="2">
    <location>
        <begin position="438"/>
        <end position="567"/>
    </location>
</feature>
<proteinExistence type="predicted"/>
<evidence type="ECO:0000313" key="4">
    <source>
        <dbReference type="Proteomes" id="UP000001610"/>
    </source>
</evidence>
<accession>G3JS10</accession>
<evidence type="ECO:0000256" key="1">
    <source>
        <dbReference type="SAM" id="MobiDB-lite"/>
    </source>
</evidence>
<name>G3JS10_CORMM</name>
<dbReference type="RefSeq" id="XP_006673901.1">
    <property type="nucleotide sequence ID" value="XM_006673838.1"/>
</dbReference>
<dbReference type="InParanoid" id="G3JS10"/>
<dbReference type="OrthoDB" id="3527137at2759"/>
<dbReference type="EMBL" id="JH126405">
    <property type="protein sequence ID" value="EGX88656.1"/>
    <property type="molecule type" value="Genomic_DNA"/>
</dbReference>
<feature type="region of interest" description="Disordered" evidence="1">
    <location>
        <begin position="113"/>
        <end position="132"/>
    </location>
</feature>
<dbReference type="GeneID" id="18170707"/>
<feature type="compositionally biased region" description="Basic and acidic residues" evidence="1">
    <location>
        <begin position="329"/>
        <end position="341"/>
    </location>
</feature>